<name>A0A934K5Z2_9BACT</name>
<comment type="subcellular location">
    <subcellularLocation>
        <location evidence="1">Membrane</location>
        <topology evidence="1">Multi-pass membrane protein</topology>
    </subcellularLocation>
</comment>
<protein>
    <recommendedName>
        <fullName evidence="7">Cation transporter</fullName>
    </recommendedName>
</protein>
<evidence type="ECO:0000256" key="1">
    <source>
        <dbReference type="ARBA" id="ARBA00004141"/>
    </source>
</evidence>
<gene>
    <name evidence="5" type="ORF">JF922_07650</name>
</gene>
<dbReference type="EMBL" id="JAEKNR010000087">
    <property type="protein sequence ID" value="MBJ7597947.1"/>
    <property type="molecule type" value="Genomic_DNA"/>
</dbReference>
<evidence type="ECO:0000313" key="6">
    <source>
        <dbReference type="Proteomes" id="UP000612893"/>
    </source>
</evidence>
<evidence type="ECO:0000256" key="3">
    <source>
        <dbReference type="ARBA" id="ARBA00022989"/>
    </source>
</evidence>
<evidence type="ECO:0000256" key="2">
    <source>
        <dbReference type="ARBA" id="ARBA00022692"/>
    </source>
</evidence>
<dbReference type="Proteomes" id="UP000612893">
    <property type="component" value="Unassembled WGS sequence"/>
</dbReference>
<dbReference type="InterPro" id="IPR027469">
    <property type="entry name" value="Cation_efflux_TMD_sf"/>
</dbReference>
<dbReference type="Gene3D" id="1.20.1510.10">
    <property type="entry name" value="Cation efflux protein transmembrane domain"/>
    <property type="match status" value="1"/>
</dbReference>
<comment type="caution">
    <text evidence="5">The sequence shown here is derived from an EMBL/GenBank/DDBJ whole genome shotgun (WGS) entry which is preliminary data.</text>
</comment>
<proteinExistence type="predicted"/>
<keyword evidence="2" id="KW-0812">Transmembrane</keyword>
<dbReference type="GO" id="GO:0016020">
    <property type="term" value="C:membrane"/>
    <property type="evidence" value="ECO:0007669"/>
    <property type="project" value="UniProtKB-SubCell"/>
</dbReference>
<keyword evidence="3" id="KW-1133">Transmembrane helix</keyword>
<sequence length="90" mass="9253">GAQNLLCAYLAGAVLVGLLGNSLWGWWWLDPVAGLLVAAVAIREGREAWRGESCCATPGLGDGRVCECGPGCTDTCCAPQKAGEITSSPM</sequence>
<organism evidence="5 6">
    <name type="scientific">Candidatus Nephthysia bennettiae</name>
    <dbReference type="NCBI Taxonomy" id="3127016"/>
    <lineage>
        <taxon>Bacteria</taxon>
        <taxon>Bacillati</taxon>
        <taxon>Candidatus Dormiibacterota</taxon>
        <taxon>Candidatus Dormibacteria</taxon>
        <taxon>Candidatus Dormibacterales</taxon>
        <taxon>Candidatus Dormibacteraceae</taxon>
        <taxon>Candidatus Nephthysia</taxon>
    </lineage>
</organism>
<evidence type="ECO:0008006" key="7">
    <source>
        <dbReference type="Google" id="ProtNLM"/>
    </source>
</evidence>
<feature type="non-terminal residue" evidence="5">
    <location>
        <position position="1"/>
    </location>
</feature>
<accession>A0A934K5Z2</accession>
<evidence type="ECO:0000256" key="4">
    <source>
        <dbReference type="ARBA" id="ARBA00023136"/>
    </source>
</evidence>
<keyword evidence="6" id="KW-1185">Reference proteome</keyword>
<reference evidence="5" key="1">
    <citation type="submission" date="2020-10" db="EMBL/GenBank/DDBJ databases">
        <title>Ca. Dormibacterota MAGs.</title>
        <authorList>
            <person name="Montgomery K."/>
        </authorList>
    </citation>
    <scope>NUCLEOTIDE SEQUENCE [LARGE SCALE GENOMIC DNA]</scope>
    <source>
        <strain evidence="5">SC8812_S17_10</strain>
    </source>
</reference>
<dbReference type="SUPFAM" id="SSF161111">
    <property type="entry name" value="Cation efflux protein transmembrane domain-like"/>
    <property type="match status" value="1"/>
</dbReference>
<evidence type="ECO:0000313" key="5">
    <source>
        <dbReference type="EMBL" id="MBJ7597947.1"/>
    </source>
</evidence>
<dbReference type="AlphaFoldDB" id="A0A934K5Z2"/>
<keyword evidence="4" id="KW-0472">Membrane</keyword>